<name>A0ABT8CZV4_9FLAO</name>
<organism evidence="1 2">
    <name type="scientific">Paenimyroides ceti</name>
    <dbReference type="NCBI Taxonomy" id="395087"/>
    <lineage>
        <taxon>Bacteria</taxon>
        <taxon>Pseudomonadati</taxon>
        <taxon>Bacteroidota</taxon>
        <taxon>Flavobacteriia</taxon>
        <taxon>Flavobacteriales</taxon>
        <taxon>Flavobacteriaceae</taxon>
        <taxon>Paenimyroides</taxon>
    </lineage>
</organism>
<evidence type="ECO:0008006" key="3">
    <source>
        <dbReference type="Google" id="ProtNLM"/>
    </source>
</evidence>
<dbReference type="Proteomes" id="UP001242368">
    <property type="component" value="Unassembled WGS sequence"/>
</dbReference>
<comment type="caution">
    <text evidence="1">The sequence shown here is derived from an EMBL/GenBank/DDBJ whole genome shotgun (WGS) entry which is preliminary data.</text>
</comment>
<proteinExistence type="predicted"/>
<keyword evidence="2" id="KW-1185">Reference proteome</keyword>
<protein>
    <recommendedName>
        <fullName evidence="3">Maturase K</fullName>
    </recommendedName>
</protein>
<reference evidence="2" key="1">
    <citation type="journal article" date="2019" name="Int. J. Syst. Evol. Microbiol.">
        <title>The Global Catalogue of Microorganisms (GCM) 10K type strain sequencing project: providing services to taxonomists for standard genome sequencing and annotation.</title>
        <authorList>
            <consortium name="The Broad Institute Genomics Platform"/>
            <consortium name="The Broad Institute Genome Sequencing Center for Infectious Disease"/>
            <person name="Wu L."/>
            <person name="Ma J."/>
        </authorList>
    </citation>
    <scope>NUCLEOTIDE SEQUENCE [LARGE SCALE GENOMIC DNA]</scope>
    <source>
        <strain evidence="2">CECT 7184</strain>
    </source>
</reference>
<gene>
    <name evidence="1" type="ORF">QW060_24875</name>
</gene>
<evidence type="ECO:0000313" key="2">
    <source>
        <dbReference type="Proteomes" id="UP001242368"/>
    </source>
</evidence>
<dbReference type="RefSeq" id="WP_290365377.1">
    <property type="nucleotide sequence ID" value="NZ_JAUFQU010000075.1"/>
</dbReference>
<accession>A0ABT8CZV4</accession>
<dbReference type="EMBL" id="JAUFQU010000075">
    <property type="protein sequence ID" value="MDN3710120.1"/>
    <property type="molecule type" value="Genomic_DNA"/>
</dbReference>
<evidence type="ECO:0000313" key="1">
    <source>
        <dbReference type="EMBL" id="MDN3710120.1"/>
    </source>
</evidence>
<sequence>MPLLLNQIYHEFELVLVNNAYLTKPLTSLKNMLLCIRTSALLT</sequence>